<feature type="transmembrane region" description="Helical" evidence="7">
    <location>
        <begin position="263"/>
        <end position="280"/>
    </location>
</feature>
<dbReference type="InterPro" id="IPR000515">
    <property type="entry name" value="MetI-like"/>
</dbReference>
<dbReference type="GO" id="GO:0005886">
    <property type="term" value="C:plasma membrane"/>
    <property type="evidence" value="ECO:0007669"/>
    <property type="project" value="UniProtKB-SubCell"/>
</dbReference>
<evidence type="ECO:0000256" key="4">
    <source>
        <dbReference type="ARBA" id="ARBA00022692"/>
    </source>
</evidence>
<feature type="domain" description="ABC transmembrane type-1" evidence="8">
    <location>
        <begin position="75"/>
        <end position="281"/>
    </location>
</feature>
<protein>
    <submittedName>
        <fullName evidence="9">Carbohydrate ABC transporter permease</fullName>
    </submittedName>
</protein>
<evidence type="ECO:0000256" key="6">
    <source>
        <dbReference type="ARBA" id="ARBA00023136"/>
    </source>
</evidence>
<dbReference type="Gene3D" id="1.10.3720.10">
    <property type="entry name" value="MetI-like"/>
    <property type="match status" value="1"/>
</dbReference>
<dbReference type="AlphaFoldDB" id="A0A2R5F4F9"/>
<evidence type="ECO:0000256" key="1">
    <source>
        <dbReference type="ARBA" id="ARBA00004651"/>
    </source>
</evidence>
<dbReference type="PANTHER" id="PTHR43744:SF9">
    <property type="entry name" value="POLYGALACTURONAN_RHAMNOGALACTURONAN TRANSPORT SYSTEM PERMEASE PROTEIN YTCP"/>
    <property type="match status" value="1"/>
</dbReference>
<keyword evidence="10" id="KW-1185">Reference proteome</keyword>
<comment type="similarity">
    <text evidence="7">Belongs to the binding-protein-dependent transport system permease family.</text>
</comment>
<dbReference type="Proteomes" id="UP000245202">
    <property type="component" value="Unassembled WGS sequence"/>
</dbReference>
<comment type="subcellular location">
    <subcellularLocation>
        <location evidence="1 7">Cell membrane</location>
        <topology evidence="1 7">Multi-pass membrane protein</topology>
    </subcellularLocation>
</comment>
<dbReference type="EMBL" id="BDQX01000381">
    <property type="protein sequence ID" value="GBG11041.1"/>
    <property type="molecule type" value="Genomic_DNA"/>
</dbReference>
<feature type="transmembrane region" description="Helical" evidence="7">
    <location>
        <begin position="143"/>
        <end position="164"/>
    </location>
</feature>
<evidence type="ECO:0000259" key="8">
    <source>
        <dbReference type="PROSITE" id="PS50928"/>
    </source>
</evidence>
<name>A0A2R5F4F9_9BACL</name>
<keyword evidence="6 7" id="KW-0472">Membrane</keyword>
<evidence type="ECO:0000313" key="10">
    <source>
        <dbReference type="Proteomes" id="UP000245202"/>
    </source>
</evidence>
<keyword evidence="4 7" id="KW-0812">Transmembrane</keyword>
<dbReference type="Pfam" id="PF00528">
    <property type="entry name" value="BPD_transp_1"/>
    <property type="match status" value="1"/>
</dbReference>
<reference evidence="9 10" key="1">
    <citation type="submission" date="2017-08" db="EMBL/GenBank/DDBJ databases">
        <title>Substantial Increase in Enzyme Production by Combined Drug-Resistance Mutations in Paenibacillus agaridevorans.</title>
        <authorList>
            <person name="Tanaka Y."/>
            <person name="Funane K."/>
            <person name="Hosaka T."/>
            <person name="Shiwa Y."/>
            <person name="Fujita N."/>
            <person name="Miyazaki T."/>
            <person name="Yoshikawa H."/>
            <person name="Murakami K."/>
            <person name="Kasahara K."/>
            <person name="Inaoka T."/>
            <person name="Hiraga Y."/>
            <person name="Ochi K."/>
        </authorList>
    </citation>
    <scope>NUCLEOTIDE SEQUENCE [LARGE SCALE GENOMIC DNA]</scope>
    <source>
        <strain evidence="9 10">T-3040</strain>
    </source>
</reference>
<evidence type="ECO:0000313" key="9">
    <source>
        <dbReference type="EMBL" id="GBG11041.1"/>
    </source>
</evidence>
<dbReference type="GO" id="GO:0055085">
    <property type="term" value="P:transmembrane transport"/>
    <property type="evidence" value="ECO:0007669"/>
    <property type="project" value="InterPro"/>
</dbReference>
<keyword evidence="5 7" id="KW-1133">Transmembrane helix</keyword>
<dbReference type="RefSeq" id="WP_108995415.1">
    <property type="nucleotide sequence ID" value="NZ_BDQX01000381.1"/>
</dbReference>
<accession>A0A2R5F4F9</accession>
<dbReference type="PROSITE" id="PS50928">
    <property type="entry name" value="ABC_TM1"/>
    <property type="match status" value="1"/>
</dbReference>
<gene>
    <name evidence="9" type="ORF">PAT3040_05820</name>
</gene>
<feature type="transmembrane region" description="Helical" evidence="7">
    <location>
        <begin position="82"/>
        <end position="100"/>
    </location>
</feature>
<sequence length="295" mass="33046">MVERATWSRKLFLNFNYALLAFISFLCLFPIVQMIAISFSSGTAVASGRVTIFPVEFTTDAYRYVLRNKAFMDAVWVSVERVLLGCSLQMLLLVLIAYPLSKEVSAFRHRTLYVWFFMITILFSGGLVPTYLVIKNTGLLDSIWALVIPGAVPVFSVVLMLNFFRSLPKEMGEAAFIDGAGHWTTLIKIYIPLSKPGIATLLLFSVVGHWNSWFDGIIYMNSPSNYPLQSYLQSIVLMKQDSSALSVLDQSILANLSDRTLKSAQIGLGAFPILLVYPFLQKYFMKGIVLGSVKE</sequence>
<keyword evidence="2 7" id="KW-0813">Transport</keyword>
<evidence type="ECO:0000256" key="3">
    <source>
        <dbReference type="ARBA" id="ARBA00022475"/>
    </source>
</evidence>
<evidence type="ECO:0000256" key="7">
    <source>
        <dbReference type="RuleBase" id="RU363032"/>
    </source>
</evidence>
<dbReference type="PANTHER" id="PTHR43744">
    <property type="entry name" value="ABC TRANSPORTER PERMEASE PROTEIN MG189-RELATED-RELATED"/>
    <property type="match status" value="1"/>
</dbReference>
<evidence type="ECO:0000256" key="2">
    <source>
        <dbReference type="ARBA" id="ARBA00022448"/>
    </source>
</evidence>
<dbReference type="CDD" id="cd06261">
    <property type="entry name" value="TM_PBP2"/>
    <property type="match status" value="1"/>
</dbReference>
<evidence type="ECO:0000256" key="5">
    <source>
        <dbReference type="ARBA" id="ARBA00022989"/>
    </source>
</evidence>
<keyword evidence="3" id="KW-1003">Cell membrane</keyword>
<dbReference type="InterPro" id="IPR035906">
    <property type="entry name" value="MetI-like_sf"/>
</dbReference>
<feature type="transmembrane region" description="Helical" evidence="7">
    <location>
        <begin position="12"/>
        <end position="39"/>
    </location>
</feature>
<comment type="caution">
    <text evidence="9">The sequence shown here is derived from an EMBL/GenBank/DDBJ whole genome shotgun (WGS) entry which is preliminary data.</text>
</comment>
<dbReference type="SUPFAM" id="SSF161098">
    <property type="entry name" value="MetI-like"/>
    <property type="match status" value="1"/>
</dbReference>
<organism evidence="9 10">
    <name type="scientific">Paenibacillus agaridevorans</name>
    <dbReference type="NCBI Taxonomy" id="171404"/>
    <lineage>
        <taxon>Bacteria</taxon>
        <taxon>Bacillati</taxon>
        <taxon>Bacillota</taxon>
        <taxon>Bacilli</taxon>
        <taxon>Bacillales</taxon>
        <taxon>Paenibacillaceae</taxon>
        <taxon>Paenibacillus</taxon>
    </lineage>
</organism>
<proteinExistence type="inferred from homology"/>
<feature type="transmembrane region" description="Helical" evidence="7">
    <location>
        <begin position="112"/>
        <end position="131"/>
    </location>
</feature>